<dbReference type="EMBL" id="BAAAQX010000014">
    <property type="protein sequence ID" value="GAA2209902.1"/>
    <property type="molecule type" value="Genomic_DNA"/>
</dbReference>
<proteinExistence type="predicted"/>
<organism evidence="2 3">
    <name type="scientific">Nonomuraea monospora</name>
    <dbReference type="NCBI Taxonomy" id="568818"/>
    <lineage>
        <taxon>Bacteria</taxon>
        <taxon>Bacillati</taxon>
        <taxon>Actinomycetota</taxon>
        <taxon>Actinomycetes</taxon>
        <taxon>Streptosporangiales</taxon>
        <taxon>Streptosporangiaceae</taxon>
        <taxon>Nonomuraea</taxon>
    </lineage>
</organism>
<evidence type="ECO:0000256" key="1">
    <source>
        <dbReference type="SAM" id="MobiDB-lite"/>
    </source>
</evidence>
<sequence>MHTPPTPPPRRPDAGLRSGSTPPGPNKIRETRPAATPPAPSAQQIADMTATARQLAGAHQEQNPKNLRYIASTRQATLAATTPSRPVGDASVYVIQMEGDFQRHVRHAKEPLRGTSMLILIDAETGQVTDWSISAQPFDLRELGQTVPL</sequence>
<comment type="caution">
    <text evidence="2">The sequence shown here is derived from an EMBL/GenBank/DDBJ whole genome shotgun (WGS) entry which is preliminary data.</text>
</comment>
<keyword evidence="3" id="KW-1185">Reference proteome</keyword>
<evidence type="ECO:0000313" key="3">
    <source>
        <dbReference type="Proteomes" id="UP001499843"/>
    </source>
</evidence>
<evidence type="ECO:0000313" key="2">
    <source>
        <dbReference type="EMBL" id="GAA2209902.1"/>
    </source>
</evidence>
<gene>
    <name evidence="2" type="ORF">GCM10009850_053610</name>
</gene>
<protein>
    <submittedName>
        <fullName evidence="2">Uncharacterized protein</fullName>
    </submittedName>
</protein>
<dbReference type="Proteomes" id="UP001499843">
    <property type="component" value="Unassembled WGS sequence"/>
</dbReference>
<feature type="region of interest" description="Disordered" evidence="1">
    <location>
        <begin position="1"/>
        <end position="44"/>
    </location>
</feature>
<accession>A0ABN3CLK9</accession>
<name>A0ABN3CLK9_9ACTN</name>
<reference evidence="2 3" key="1">
    <citation type="journal article" date="2019" name="Int. J. Syst. Evol. Microbiol.">
        <title>The Global Catalogue of Microorganisms (GCM) 10K type strain sequencing project: providing services to taxonomists for standard genome sequencing and annotation.</title>
        <authorList>
            <consortium name="The Broad Institute Genomics Platform"/>
            <consortium name="The Broad Institute Genome Sequencing Center for Infectious Disease"/>
            <person name="Wu L."/>
            <person name="Ma J."/>
        </authorList>
    </citation>
    <scope>NUCLEOTIDE SEQUENCE [LARGE SCALE GENOMIC DNA]</scope>
    <source>
        <strain evidence="2 3">JCM 16114</strain>
    </source>
</reference>